<evidence type="ECO:0000256" key="15">
    <source>
        <dbReference type="ARBA" id="ARBA00023136"/>
    </source>
</evidence>
<dbReference type="GO" id="GO:0005524">
    <property type="term" value="F:ATP binding"/>
    <property type="evidence" value="ECO:0007669"/>
    <property type="project" value="UniProtKB-UniRule"/>
</dbReference>
<sequence length="671" mass="75025">MIHISVLLILVVHAIAQDETQFTYNGFQGATNKLHVDGIATILPNGLLQLTNYSSYNTSHAFYPRPVIFKPNHISFSTTFIFAIYPIAPNQSSHGIVFVISPTTHFQQALPSAYLGLFNTSSNRLPSNHIIAVELDTIQNPEFKDIDSNHVGIDVNSLTSSAAATAAYYSDKLRVNKTLQLNSGKPMQIWIDYDEVEMLLNVTLAPFSSPKPSKCLLSKQLNLSTILLRNMYVGFSSATGPIPNYHYILGWSWNQSGKAQDLDPSKLPSLPQIKHHKKSLSQLIIVLLIVISLLLLSMIAAAIWFVWKKKYEELLEPWEKEYAPYRYSFKELYLATKGFKNSELLGVGGFGKVYKGIIPSTSRQVAVKRVSQDSKQGIKEFVAEISSMGRLRHRNLVQLLGYCRRKGELLLVYDYMPNGSLDKLLFDKVEGSILCWSIRFKIIKGVASALLYLHEEWEQVVLHRDVKASNVLLDAEMNARLGDFGLAKLYDHSIDPRTTHVVGTIGYIAPELSRTRKPTTSTDVFSYGMFLLEVGCGRRPIGKQNEDNDAEALFLSDWVYDCWKMGDILKASDPRMEGDYVEDEMELILKLGLLCLYPIAEGRPTMRQVVQILNGSATLPELPSEYNPETIGFLGEDLGTLHSLPSSFLSSSGTSSVAVMSSTNSVLRYGR</sequence>
<dbReference type="Pfam" id="PF00139">
    <property type="entry name" value="Lectin_legB"/>
    <property type="match status" value="1"/>
</dbReference>
<evidence type="ECO:0000313" key="25">
    <source>
        <dbReference type="Proteomes" id="UP000596660"/>
    </source>
</evidence>
<feature type="domain" description="Protein kinase" evidence="23">
    <location>
        <begin position="339"/>
        <end position="619"/>
    </location>
</feature>
<evidence type="ECO:0000256" key="13">
    <source>
        <dbReference type="ARBA" id="ARBA00022840"/>
    </source>
</evidence>
<proteinExistence type="inferred from homology"/>
<keyword evidence="15 21" id="KW-0472">Membrane</keyword>
<dbReference type="GO" id="GO:0004674">
    <property type="term" value="F:protein serine/threonine kinase activity"/>
    <property type="evidence" value="ECO:0007669"/>
    <property type="project" value="UniProtKB-KW"/>
</dbReference>
<keyword evidence="9 22" id="KW-0732">Signal</keyword>
<evidence type="ECO:0000256" key="20">
    <source>
        <dbReference type="PROSITE-ProRule" id="PRU10141"/>
    </source>
</evidence>
<keyword evidence="8 21" id="KW-0812">Transmembrane</keyword>
<dbReference type="InterPro" id="IPR050528">
    <property type="entry name" value="L-type_Lectin-RKs"/>
</dbReference>
<evidence type="ECO:0000256" key="8">
    <source>
        <dbReference type="ARBA" id="ARBA00022692"/>
    </source>
</evidence>
<dbReference type="AlphaFoldDB" id="A0A803LX39"/>
<evidence type="ECO:0000256" key="5">
    <source>
        <dbReference type="ARBA" id="ARBA00022475"/>
    </source>
</evidence>
<keyword evidence="7" id="KW-0808">Transferase</keyword>
<evidence type="ECO:0000256" key="2">
    <source>
        <dbReference type="ARBA" id="ARBA00008536"/>
    </source>
</evidence>
<dbReference type="InterPro" id="IPR013320">
    <property type="entry name" value="ConA-like_dom_sf"/>
</dbReference>
<dbReference type="CDD" id="cd14066">
    <property type="entry name" value="STKc_IRAK"/>
    <property type="match status" value="1"/>
</dbReference>
<evidence type="ECO:0000256" key="4">
    <source>
        <dbReference type="ARBA" id="ARBA00012513"/>
    </source>
</evidence>
<dbReference type="Gene3D" id="1.10.510.10">
    <property type="entry name" value="Transferase(Phosphotransferase) domain 1"/>
    <property type="match status" value="1"/>
</dbReference>
<organism evidence="24 25">
    <name type="scientific">Chenopodium quinoa</name>
    <name type="common">Quinoa</name>
    <dbReference type="NCBI Taxonomy" id="63459"/>
    <lineage>
        <taxon>Eukaryota</taxon>
        <taxon>Viridiplantae</taxon>
        <taxon>Streptophyta</taxon>
        <taxon>Embryophyta</taxon>
        <taxon>Tracheophyta</taxon>
        <taxon>Spermatophyta</taxon>
        <taxon>Magnoliopsida</taxon>
        <taxon>eudicotyledons</taxon>
        <taxon>Gunneridae</taxon>
        <taxon>Pentapetalae</taxon>
        <taxon>Caryophyllales</taxon>
        <taxon>Chenopodiaceae</taxon>
        <taxon>Chenopodioideae</taxon>
        <taxon>Atripliceae</taxon>
        <taxon>Chenopodium</taxon>
    </lineage>
</organism>
<dbReference type="GO" id="GO:0030246">
    <property type="term" value="F:carbohydrate binding"/>
    <property type="evidence" value="ECO:0007669"/>
    <property type="project" value="UniProtKB-KW"/>
</dbReference>
<dbReference type="Gene3D" id="2.60.120.200">
    <property type="match status" value="1"/>
</dbReference>
<dbReference type="KEGG" id="cqi:110683350"/>
<dbReference type="PROSITE" id="PS00107">
    <property type="entry name" value="PROTEIN_KINASE_ATP"/>
    <property type="match status" value="1"/>
</dbReference>
<dbReference type="SUPFAM" id="SSF49899">
    <property type="entry name" value="Concanavalin A-like lectins/glucanases"/>
    <property type="match status" value="1"/>
</dbReference>
<dbReference type="InterPro" id="IPR011009">
    <property type="entry name" value="Kinase-like_dom_sf"/>
</dbReference>
<evidence type="ECO:0000256" key="3">
    <source>
        <dbReference type="ARBA" id="ARBA00010217"/>
    </source>
</evidence>
<keyword evidence="5" id="KW-1003">Cell membrane</keyword>
<evidence type="ECO:0000256" key="17">
    <source>
        <dbReference type="ARBA" id="ARBA00023180"/>
    </source>
</evidence>
<dbReference type="PROSITE" id="PS50011">
    <property type="entry name" value="PROTEIN_KINASE_DOM"/>
    <property type="match status" value="1"/>
</dbReference>
<dbReference type="InterPro" id="IPR019825">
    <property type="entry name" value="Lectin_legB_Mn/Ca_BS"/>
</dbReference>
<dbReference type="Proteomes" id="UP000596660">
    <property type="component" value="Unplaced"/>
</dbReference>
<comment type="subcellular location">
    <subcellularLocation>
        <location evidence="1">Cell membrane</location>
        <topology evidence="1">Single-pass type I membrane protein</topology>
    </subcellularLocation>
</comment>
<dbReference type="InterPro" id="IPR008271">
    <property type="entry name" value="Ser/Thr_kinase_AS"/>
</dbReference>
<evidence type="ECO:0000256" key="16">
    <source>
        <dbReference type="ARBA" id="ARBA00023170"/>
    </source>
</evidence>
<keyword evidence="11 20" id="KW-0547">Nucleotide-binding</keyword>
<evidence type="ECO:0000256" key="22">
    <source>
        <dbReference type="SAM" id="SignalP"/>
    </source>
</evidence>
<evidence type="ECO:0000256" key="6">
    <source>
        <dbReference type="ARBA" id="ARBA00022527"/>
    </source>
</evidence>
<protein>
    <recommendedName>
        <fullName evidence="4">non-specific serine/threonine protein kinase</fullName>
        <ecNumber evidence="4">2.7.11.1</ecNumber>
    </recommendedName>
</protein>
<feature type="transmembrane region" description="Helical" evidence="21">
    <location>
        <begin position="283"/>
        <end position="307"/>
    </location>
</feature>
<evidence type="ECO:0000256" key="7">
    <source>
        <dbReference type="ARBA" id="ARBA00022679"/>
    </source>
</evidence>
<dbReference type="PROSITE" id="PS00108">
    <property type="entry name" value="PROTEIN_KINASE_ST"/>
    <property type="match status" value="1"/>
</dbReference>
<evidence type="ECO:0000256" key="11">
    <source>
        <dbReference type="ARBA" id="ARBA00022741"/>
    </source>
</evidence>
<dbReference type="OMA" id="MISSRHY"/>
<dbReference type="EC" id="2.7.11.1" evidence="4"/>
<evidence type="ECO:0000256" key="21">
    <source>
        <dbReference type="SAM" id="Phobius"/>
    </source>
</evidence>
<comment type="similarity">
    <text evidence="2">In the N-terminal section; belongs to the leguminous lectin family.</text>
</comment>
<evidence type="ECO:0000259" key="23">
    <source>
        <dbReference type="PROSITE" id="PS50011"/>
    </source>
</evidence>
<keyword evidence="6" id="KW-0723">Serine/threonine-protein kinase</keyword>
<dbReference type="Gramene" id="AUR62020040-RA">
    <property type="protein sequence ID" value="AUR62020040-RA:cds"/>
    <property type="gene ID" value="AUR62020040"/>
</dbReference>
<dbReference type="InterPro" id="IPR017441">
    <property type="entry name" value="Protein_kinase_ATP_BS"/>
</dbReference>
<dbReference type="GO" id="GO:0005886">
    <property type="term" value="C:plasma membrane"/>
    <property type="evidence" value="ECO:0007669"/>
    <property type="project" value="UniProtKB-SubCell"/>
</dbReference>
<reference evidence="24" key="2">
    <citation type="submission" date="2021-03" db="UniProtKB">
        <authorList>
            <consortium name="EnsemblPlants"/>
        </authorList>
    </citation>
    <scope>IDENTIFICATION</scope>
</reference>
<dbReference type="InterPro" id="IPR001220">
    <property type="entry name" value="Legume_lectin_dom"/>
</dbReference>
<evidence type="ECO:0000256" key="12">
    <source>
        <dbReference type="ARBA" id="ARBA00022777"/>
    </source>
</evidence>
<dbReference type="PANTHER" id="PTHR27007">
    <property type="match status" value="1"/>
</dbReference>
<evidence type="ECO:0000256" key="9">
    <source>
        <dbReference type="ARBA" id="ARBA00022729"/>
    </source>
</evidence>
<dbReference type="SMR" id="A0A803LX39"/>
<evidence type="ECO:0000313" key="24">
    <source>
        <dbReference type="EnsemblPlants" id="AUR62020040-RA:cds"/>
    </source>
</evidence>
<dbReference type="Pfam" id="PF00069">
    <property type="entry name" value="Pkinase"/>
    <property type="match status" value="1"/>
</dbReference>
<keyword evidence="13 20" id="KW-0067">ATP-binding</keyword>
<keyword evidence="17" id="KW-0325">Glycoprotein</keyword>
<keyword evidence="10" id="KW-0430">Lectin</keyword>
<keyword evidence="12" id="KW-0418">Kinase</keyword>
<evidence type="ECO:0000256" key="18">
    <source>
        <dbReference type="ARBA" id="ARBA00047899"/>
    </source>
</evidence>
<gene>
    <name evidence="24" type="primary">LOC110683350</name>
</gene>
<evidence type="ECO:0000256" key="10">
    <source>
        <dbReference type="ARBA" id="ARBA00022734"/>
    </source>
</evidence>
<evidence type="ECO:0000256" key="1">
    <source>
        <dbReference type="ARBA" id="ARBA00004251"/>
    </source>
</evidence>
<dbReference type="GeneID" id="110683350"/>
<dbReference type="RefSeq" id="XP_021715393.1">
    <property type="nucleotide sequence ID" value="XM_021859701.1"/>
</dbReference>
<dbReference type="EnsemblPlants" id="AUR62020040-RA">
    <property type="protein sequence ID" value="AUR62020040-RA:cds"/>
    <property type="gene ID" value="AUR62020040"/>
</dbReference>
<dbReference type="SUPFAM" id="SSF56112">
    <property type="entry name" value="Protein kinase-like (PK-like)"/>
    <property type="match status" value="1"/>
</dbReference>
<name>A0A803LX39_CHEQI</name>
<dbReference type="InterPro" id="IPR000719">
    <property type="entry name" value="Prot_kinase_dom"/>
</dbReference>
<feature type="chain" id="PRO_5031419709" description="non-specific serine/threonine protein kinase" evidence="22">
    <location>
        <begin position="17"/>
        <end position="671"/>
    </location>
</feature>
<keyword evidence="25" id="KW-1185">Reference proteome</keyword>
<feature type="signal peptide" evidence="22">
    <location>
        <begin position="1"/>
        <end position="16"/>
    </location>
</feature>
<comment type="catalytic activity">
    <reaction evidence="19">
        <text>L-seryl-[protein] + ATP = O-phospho-L-seryl-[protein] + ADP + H(+)</text>
        <dbReference type="Rhea" id="RHEA:17989"/>
        <dbReference type="Rhea" id="RHEA-COMP:9863"/>
        <dbReference type="Rhea" id="RHEA-COMP:11604"/>
        <dbReference type="ChEBI" id="CHEBI:15378"/>
        <dbReference type="ChEBI" id="CHEBI:29999"/>
        <dbReference type="ChEBI" id="CHEBI:30616"/>
        <dbReference type="ChEBI" id="CHEBI:83421"/>
        <dbReference type="ChEBI" id="CHEBI:456216"/>
        <dbReference type="EC" id="2.7.11.1"/>
    </reaction>
</comment>
<dbReference type="FunFam" id="1.10.510.10:FF:000108">
    <property type="entry name" value="L-type lectin-domain containing receptor kinase S.4"/>
    <property type="match status" value="1"/>
</dbReference>
<dbReference type="FunFam" id="2.60.120.200:FF:000096">
    <property type="entry name" value="L-type lectin-domain containing receptor kinase V.9"/>
    <property type="match status" value="1"/>
</dbReference>
<accession>A0A803LX39</accession>
<comment type="similarity">
    <text evidence="3">In the C-terminal section; belongs to the protein kinase superfamily. Ser/Thr protein kinase family.</text>
</comment>
<dbReference type="CDD" id="cd06899">
    <property type="entry name" value="lectin_legume_LecRK_Arcelin_ConA"/>
    <property type="match status" value="1"/>
</dbReference>
<keyword evidence="14 21" id="KW-1133">Transmembrane helix</keyword>
<reference evidence="24" key="1">
    <citation type="journal article" date="2017" name="Nature">
        <title>The genome of Chenopodium quinoa.</title>
        <authorList>
            <person name="Jarvis D.E."/>
            <person name="Ho Y.S."/>
            <person name="Lightfoot D.J."/>
            <person name="Schmoeckel S.M."/>
            <person name="Li B."/>
            <person name="Borm T.J.A."/>
            <person name="Ohyanagi H."/>
            <person name="Mineta K."/>
            <person name="Michell C.T."/>
            <person name="Saber N."/>
            <person name="Kharbatia N.M."/>
            <person name="Rupper R.R."/>
            <person name="Sharp A.R."/>
            <person name="Dally N."/>
            <person name="Boughton B.A."/>
            <person name="Woo Y.H."/>
            <person name="Gao G."/>
            <person name="Schijlen E.G.W.M."/>
            <person name="Guo X."/>
            <person name="Momin A.A."/>
            <person name="Negrao S."/>
            <person name="Al-Babili S."/>
            <person name="Gehring C."/>
            <person name="Roessner U."/>
            <person name="Jung C."/>
            <person name="Murphy K."/>
            <person name="Arold S.T."/>
            <person name="Gojobori T."/>
            <person name="van der Linden C.G."/>
            <person name="van Loo E.N."/>
            <person name="Jellen E.N."/>
            <person name="Maughan P.J."/>
            <person name="Tester M."/>
        </authorList>
    </citation>
    <scope>NUCLEOTIDE SEQUENCE [LARGE SCALE GENOMIC DNA]</scope>
    <source>
        <strain evidence="24">cv. PI 614886</strain>
    </source>
</reference>
<evidence type="ECO:0000256" key="19">
    <source>
        <dbReference type="ARBA" id="ARBA00048679"/>
    </source>
</evidence>
<comment type="catalytic activity">
    <reaction evidence="18">
        <text>L-threonyl-[protein] + ATP = O-phospho-L-threonyl-[protein] + ADP + H(+)</text>
        <dbReference type="Rhea" id="RHEA:46608"/>
        <dbReference type="Rhea" id="RHEA-COMP:11060"/>
        <dbReference type="Rhea" id="RHEA-COMP:11605"/>
        <dbReference type="ChEBI" id="CHEBI:15378"/>
        <dbReference type="ChEBI" id="CHEBI:30013"/>
        <dbReference type="ChEBI" id="CHEBI:30616"/>
        <dbReference type="ChEBI" id="CHEBI:61977"/>
        <dbReference type="ChEBI" id="CHEBI:456216"/>
        <dbReference type="EC" id="2.7.11.1"/>
    </reaction>
</comment>
<keyword evidence="16" id="KW-0675">Receptor</keyword>
<evidence type="ECO:0000256" key="14">
    <source>
        <dbReference type="ARBA" id="ARBA00022989"/>
    </source>
</evidence>
<dbReference type="OrthoDB" id="543442at2759"/>
<dbReference type="Gene3D" id="3.30.200.20">
    <property type="entry name" value="Phosphorylase Kinase, domain 1"/>
    <property type="match status" value="1"/>
</dbReference>
<dbReference type="SMART" id="SM00220">
    <property type="entry name" value="S_TKc"/>
    <property type="match status" value="1"/>
</dbReference>
<dbReference type="PROSITE" id="PS00307">
    <property type="entry name" value="LECTIN_LEGUME_BETA"/>
    <property type="match status" value="1"/>
</dbReference>
<feature type="binding site" evidence="20">
    <location>
        <position position="368"/>
    </location>
    <ligand>
        <name>ATP</name>
        <dbReference type="ChEBI" id="CHEBI:30616"/>
    </ligand>
</feature>
<dbReference type="FunFam" id="3.30.200.20:FF:000112">
    <property type="entry name" value="Lectin-domain containing receptor kinase A4.3"/>
    <property type="match status" value="1"/>
</dbReference>